<accession>A0A9X3NHJ1</accession>
<feature type="domain" description="ABC3 transporter permease C-terminal" evidence="7">
    <location>
        <begin position="1"/>
        <end position="94"/>
    </location>
</feature>
<comment type="subcellular location">
    <subcellularLocation>
        <location evidence="1">Cell membrane</location>
        <topology evidence="1">Multi-pass membrane protein</topology>
    </subcellularLocation>
</comment>
<comment type="caution">
    <text evidence="8">The sequence shown here is derived from an EMBL/GenBank/DDBJ whole genome shotgun (WGS) entry which is preliminary data.</text>
</comment>
<keyword evidence="4 6" id="KW-1133">Transmembrane helix</keyword>
<dbReference type="GO" id="GO:0005886">
    <property type="term" value="C:plasma membrane"/>
    <property type="evidence" value="ECO:0007669"/>
    <property type="project" value="UniProtKB-SubCell"/>
</dbReference>
<dbReference type="Pfam" id="PF02687">
    <property type="entry name" value="FtsX"/>
    <property type="match status" value="2"/>
</dbReference>
<dbReference type="Proteomes" id="UP001140076">
    <property type="component" value="Unassembled WGS sequence"/>
</dbReference>
<dbReference type="PANTHER" id="PTHR30287">
    <property type="entry name" value="MEMBRANE COMPONENT OF PREDICTED ABC SUPERFAMILY METABOLITE UPTAKE TRANSPORTER"/>
    <property type="match status" value="1"/>
</dbReference>
<dbReference type="InterPro" id="IPR003838">
    <property type="entry name" value="ABC3_permease_C"/>
</dbReference>
<feature type="transmembrane region" description="Helical" evidence="6">
    <location>
        <begin position="412"/>
        <end position="440"/>
    </location>
</feature>
<dbReference type="AlphaFoldDB" id="A0A9X3NHJ1"/>
<evidence type="ECO:0000256" key="5">
    <source>
        <dbReference type="ARBA" id="ARBA00023136"/>
    </source>
</evidence>
<reference evidence="8" key="1">
    <citation type="submission" date="2021-10" db="EMBL/GenBank/DDBJ databases">
        <title>Streptomonospora sp. nov., isolated from mangrove soil.</title>
        <authorList>
            <person name="Chen X."/>
            <person name="Ge X."/>
            <person name="Liu W."/>
        </authorList>
    </citation>
    <scope>NUCLEOTIDE SEQUENCE</scope>
    <source>
        <strain evidence="8">S1-112</strain>
    </source>
</reference>
<name>A0A9X3NHJ1_9ACTN</name>
<evidence type="ECO:0000259" key="7">
    <source>
        <dbReference type="Pfam" id="PF02687"/>
    </source>
</evidence>
<gene>
    <name evidence="8" type="ORF">LG943_06020</name>
</gene>
<keyword evidence="2" id="KW-1003">Cell membrane</keyword>
<dbReference type="InterPro" id="IPR038766">
    <property type="entry name" value="Membrane_comp_ABC_pdt"/>
</dbReference>
<keyword evidence="5 6" id="KW-0472">Membrane</keyword>
<evidence type="ECO:0000256" key="6">
    <source>
        <dbReference type="SAM" id="Phobius"/>
    </source>
</evidence>
<feature type="transmembrane region" description="Helical" evidence="6">
    <location>
        <begin position="200"/>
        <end position="219"/>
    </location>
</feature>
<feature type="transmembrane region" description="Helical" evidence="6">
    <location>
        <begin position="507"/>
        <end position="526"/>
    </location>
</feature>
<evidence type="ECO:0000313" key="8">
    <source>
        <dbReference type="EMBL" id="MDA0563884.1"/>
    </source>
</evidence>
<dbReference type="PANTHER" id="PTHR30287:SF2">
    <property type="entry name" value="BLL1001 PROTEIN"/>
    <property type="match status" value="1"/>
</dbReference>
<feature type="transmembrane region" description="Helical" evidence="6">
    <location>
        <begin position="113"/>
        <end position="134"/>
    </location>
</feature>
<evidence type="ECO:0000256" key="2">
    <source>
        <dbReference type="ARBA" id="ARBA00022475"/>
    </source>
</evidence>
<evidence type="ECO:0000256" key="1">
    <source>
        <dbReference type="ARBA" id="ARBA00004651"/>
    </source>
</evidence>
<feature type="transmembrane region" description="Helical" evidence="6">
    <location>
        <begin position="461"/>
        <end position="487"/>
    </location>
</feature>
<feature type="transmembrane region" description="Helical" evidence="6">
    <location>
        <begin position="140"/>
        <end position="162"/>
    </location>
</feature>
<feature type="domain" description="ABC3 transporter permease C-terminal" evidence="7">
    <location>
        <begin position="419"/>
        <end position="535"/>
    </location>
</feature>
<evidence type="ECO:0000256" key="4">
    <source>
        <dbReference type="ARBA" id="ARBA00022989"/>
    </source>
</evidence>
<keyword evidence="3 6" id="KW-0812">Transmembrane</keyword>
<evidence type="ECO:0000313" key="9">
    <source>
        <dbReference type="Proteomes" id="UP001140076"/>
    </source>
</evidence>
<organism evidence="8 9">
    <name type="scientific">Streptomonospora mangrovi</name>
    <dbReference type="NCBI Taxonomy" id="2883123"/>
    <lineage>
        <taxon>Bacteria</taxon>
        <taxon>Bacillati</taxon>
        <taxon>Actinomycetota</taxon>
        <taxon>Actinomycetes</taxon>
        <taxon>Streptosporangiales</taxon>
        <taxon>Nocardiopsidaceae</taxon>
        <taxon>Streptomonospora</taxon>
    </lineage>
</organism>
<dbReference type="EMBL" id="JAJAQC010000007">
    <property type="protein sequence ID" value="MDA0563884.1"/>
    <property type="molecule type" value="Genomic_DNA"/>
</dbReference>
<sequence>MALLRCVGATRAQVFRSVLAESAVLGLAGSAAGVAVGYGLAWAVGAALDAAFAGFPFGAVRLSALAVLAPVAVGLAVTVGAALAPARAATRIPPVAALRDQAAPTRRSGRVRLALAAAALAAGCAGMAAGTLVLTDTPAFLAAFFGGAAAFAGVLLAGPVLIPPLLRLAGAGPARLLGTPGRIAAVNAVRNPRRATATTAALLVGVTLMTVMSVGAASLRSTVEAQMAAQFPVDYMVRSQQADIPPGMAEDIAAIPGITDVAVVHGAAARAGGEEVWVSGVDPRELAEVTSQLPELTQVRGGEAVVSQSLSRRTGAGPGDPLRLDGAGAGTAELTVGAVLSGEGAEAAYVTRGDLERHFPDAAVAGVFARAAPDADLVRVGAALDRATAGASVTVTGTAQTEAVYTEVLDTVLLVVNGLLTVAVLIAVVGIANTLALSVIERTRESALLRALGLTRRQLRATLAVEAVLLSTVGAVLGVVLGTVFGWVGLRSMLGASFGVVLDVPAAQLAGLVGGAVLAGLLASVLPARRAARASVVAALADE</sequence>
<evidence type="ECO:0000256" key="3">
    <source>
        <dbReference type="ARBA" id="ARBA00022692"/>
    </source>
</evidence>
<feature type="transmembrane region" description="Helical" evidence="6">
    <location>
        <begin position="23"/>
        <end position="44"/>
    </location>
</feature>
<feature type="transmembrane region" description="Helical" evidence="6">
    <location>
        <begin position="64"/>
        <end position="84"/>
    </location>
</feature>
<proteinExistence type="predicted"/>
<keyword evidence="9" id="KW-1185">Reference proteome</keyword>
<protein>
    <submittedName>
        <fullName evidence="8">FtsX-like permease family protein</fullName>
    </submittedName>
</protein>